<dbReference type="InterPro" id="IPR010690">
    <property type="entry name" value="YqfD"/>
</dbReference>
<reference evidence="3" key="1">
    <citation type="submission" date="2021-10" db="EMBL/GenBank/DDBJ databases">
        <title>Anaerobic single-cell dispensing facilitates the cultivation of human gut bacteria.</title>
        <authorList>
            <person name="Afrizal A."/>
        </authorList>
    </citation>
    <scope>NUCLEOTIDE SEQUENCE</scope>
    <source>
        <strain evidence="3">CLA-AA-H274</strain>
    </source>
</reference>
<gene>
    <name evidence="3" type="ORF">LKD32_12920</name>
</gene>
<organism evidence="3 4">
    <name type="scientific">Brotaphodocola catenula</name>
    <dbReference type="NCBI Taxonomy" id="2885361"/>
    <lineage>
        <taxon>Bacteria</taxon>
        <taxon>Bacillati</taxon>
        <taxon>Bacillota</taxon>
        <taxon>Clostridia</taxon>
        <taxon>Lachnospirales</taxon>
        <taxon>Lachnospiraceae</taxon>
        <taxon>Brotaphodocola</taxon>
    </lineage>
</organism>
<dbReference type="Proteomes" id="UP001198962">
    <property type="component" value="Unassembled WGS sequence"/>
</dbReference>
<evidence type="ECO:0000313" key="3">
    <source>
        <dbReference type="EMBL" id="MCC2165760.1"/>
    </source>
</evidence>
<dbReference type="EMBL" id="JAJEPU010000050">
    <property type="protein sequence ID" value="MCC2165760.1"/>
    <property type="molecule type" value="Genomic_DNA"/>
</dbReference>
<keyword evidence="2" id="KW-0812">Transmembrane</keyword>
<comment type="caution">
    <text evidence="3">The sequence shown here is derived from an EMBL/GenBank/DDBJ whole genome shotgun (WGS) entry which is preliminary data.</text>
</comment>
<keyword evidence="2" id="KW-1133">Transmembrane helix</keyword>
<feature type="compositionally biased region" description="Basic and acidic residues" evidence="1">
    <location>
        <begin position="400"/>
        <end position="413"/>
    </location>
</feature>
<sequence>MRERFKHLAEGCLLVRMRGLESERFLNLCMTKEIEIWNICSLGECQFEFWTGIGEFRRMRPLARKAGVRLLIKGRRGLPFFLYRNRRRKLYVAGLSAFFLILFLMSRFVWNISLEGNLRFTDDTLLHYLDSIGISCGMPRARIDCSGLEESIRESYPEIIWVSARVSGTRLLIRIKENEGARVQIEENPEPCDLSAEKGGIVTSILVRNGRAQVRAGDEIKADQVIVSGRIPIFNDNGEISGYHFVHADADIRVRTHESWEEAVEKTTRAYAFTGHERKGIRLRIGGISFLWMIPSFHGEWEFQEDSEQLALIGDFYLPVVVDRILAREYVPYERNRTQNEVEELKNQINRKKIQNFTKKGVQIFENNVKIQEKTSCYLICGELEVEEPVGTERTIQPDQELKSESESESRSE</sequence>
<evidence type="ECO:0000313" key="4">
    <source>
        <dbReference type="Proteomes" id="UP001198962"/>
    </source>
</evidence>
<name>A0AAE3AS75_9FIRM</name>
<keyword evidence="2" id="KW-0472">Membrane</keyword>
<dbReference type="Pfam" id="PF06898">
    <property type="entry name" value="YqfD"/>
    <property type="match status" value="1"/>
</dbReference>
<feature type="transmembrane region" description="Helical" evidence="2">
    <location>
        <begin position="90"/>
        <end position="110"/>
    </location>
</feature>
<evidence type="ECO:0000256" key="2">
    <source>
        <dbReference type="SAM" id="Phobius"/>
    </source>
</evidence>
<feature type="region of interest" description="Disordered" evidence="1">
    <location>
        <begin position="390"/>
        <end position="413"/>
    </location>
</feature>
<keyword evidence="4" id="KW-1185">Reference proteome</keyword>
<dbReference type="RefSeq" id="WP_308451976.1">
    <property type="nucleotide sequence ID" value="NZ_JAJEPU010000050.1"/>
</dbReference>
<evidence type="ECO:0000256" key="1">
    <source>
        <dbReference type="SAM" id="MobiDB-lite"/>
    </source>
</evidence>
<dbReference type="AlphaFoldDB" id="A0AAE3AS75"/>
<proteinExistence type="predicted"/>
<accession>A0AAE3AS75</accession>
<protein>
    <submittedName>
        <fullName evidence="3">Sporulation protein YqfD</fullName>
    </submittedName>
</protein>